<dbReference type="Gene3D" id="3.30.1330.20">
    <property type="entry name" value="Tubulin/FtsZ, C-terminal domain"/>
    <property type="match status" value="1"/>
</dbReference>
<keyword evidence="4" id="KW-0963">Cytoplasm</keyword>
<evidence type="ECO:0000256" key="6">
    <source>
        <dbReference type="ARBA" id="ARBA00022741"/>
    </source>
</evidence>
<proteinExistence type="inferred from homology"/>
<dbReference type="InterPro" id="IPR017975">
    <property type="entry name" value="Tubulin_CS"/>
</dbReference>
<dbReference type="Gene3D" id="1.10.287.600">
    <property type="entry name" value="Helix hairpin bin"/>
    <property type="match status" value="1"/>
</dbReference>
<dbReference type="GO" id="GO:0031122">
    <property type="term" value="P:cytoplasmic microtubule organization"/>
    <property type="evidence" value="ECO:0007669"/>
    <property type="project" value="InterPro"/>
</dbReference>
<dbReference type="Pfam" id="PF00091">
    <property type="entry name" value="Tubulin"/>
    <property type="match status" value="1"/>
</dbReference>
<dbReference type="Proteomes" id="UP000011082">
    <property type="component" value="Unassembled WGS sequence"/>
</dbReference>
<dbReference type="PRINTS" id="PR01164">
    <property type="entry name" value="GAMMATUBULIN"/>
</dbReference>
<name>L2GPP2_VITCO</name>
<protein>
    <recommendedName>
        <fullName evidence="3 9">Tubulin gamma chain</fullName>
    </recommendedName>
</protein>
<dbReference type="SMART" id="SM00864">
    <property type="entry name" value="Tubulin"/>
    <property type="match status" value="1"/>
</dbReference>
<dbReference type="GO" id="GO:0005200">
    <property type="term" value="F:structural constituent of cytoskeleton"/>
    <property type="evidence" value="ECO:0007669"/>
    <property type="project" value="EnsemblFungi"/>
</dbReference>
<dbReference type="CDD" id="cd02188">
    <property type="entry name" value="gamma_tubulin"/>
    <property type="match status" value="1"/>
</dbReference>
<accession>L2GPP2</accession>
<evidence type="ECO:0000256" key="7">
    <source>
        <dbReference type="ARBA" id="ARBA00023134"/>
    </source>
</evidence>
<dbReference type="FunCoup" id="L2GPP2">
    <property type="interactions" value="111"/>
</dbReference>
<dbReference type="GO" id="GO:0005822">
    <property type="term" value="C:inner plaque of spindle pole body"/>
    <property type="evidence" value="ECO:0007669"/>
    <property type="project" value="EnsemblFungi"/>
</dbReference>
<dbReference type="InterPro" id="IPR018316">
    <property type="entry name" value="Tubulin/FtsZ_2-layer-sand-dom"/>
</dbReference>
<keyword evidence="12" id="KW-1185">Reference proteome</keyword>
<dbReference type="GeneID" id="19880839"/>
<dbReference type="SUPFAM" id="SSF52490">
    <property type="entry name" value="Tubulin nucleotide-binding domain-like"/>
    <property type="match status" value="1"/>
</dbReference>
<dbReference type="AlphaFoldDB" id="L2GPP2"/>
<keyword evidence="8" id="KW-0206">Cytoskeleton</keyword>
<keyword evidence="6 9" id="KW-0547">Nucleotide-binding</keyword>
<feature type="domain" description="Tubulin/FtsZ GTPase" evidence="10">
    <location>
        <begin position="44"/>
        <end position="238"/>
    </location>
</feature>
<sequence>MHEIVALQIGQCGNQIGNEFWKKLCSEHKISLDGTLLDNQNDRKDVFFYQADDSRYIPRSILLDLEPRVIGQCAPIFNRENMFVSNEGGGAGNNWAHGYFVANRFKEDVMDIVQREAEACESLEAFNIMHSVAGGTGSGFGSLMLESIGDYFPKKILTTFSILPANEDGSDVVVQPYNTILTLNYLSKYADNVIVMDNHALGQVTFDSIRTKNVSFNILNALVSTVMSSYTSTIRYPTHMYCDYRSILSCTVPVPEFKFIVPSYTPFTCDELHQVVRATTVSDVMRRLILPKTKLCTFETYKTNASLSLFNILEGVSDASEVSRYVESVFSRRAVNFVEGIPPFFLTAISRKKPEFNRVSGLCLHNTTGIATLLKKITAQFDQLKKRNAFIEMYKKFDTDLSLFDASRETVQSIIDSYGKM</sequence>
<dbReference type="InParanoid" id="L2GPP2"/>
<dbReference type="SUPFAM" id="SSF55307">
    <property type="entry name" value="Tubulin C-terminal domain-like"/>
    <property type="match status" value="1"/>
</dbReference>
<evidence type="ECO:0000313" key="11">
    <source>
        <dbReference type="EMBL" id="ELA42806.1"/>
    </source>
</evidence>
<dbReference type="STRING" id="993615.L2GPP2"/>
<gene>
    <name evidence="11" type="ORF">VICG_00121</name>
</gene>
<evidence type="ECO:0000259" key="10">
    <source>
        <dbReference type="SMART" id="SM00864"/>
    </source>
</evidence>
<organism evidence="11 12">
    <name type="scientific">Vittaforma corneae (strain ATCC 50505)</name>
    <name type="common">Microsporidian parasite</name>
    <name type="synonym">Nosema corneum</name>
    <dbReference type="NCBI Taxonomy" id="993615"/>
    <lineage>
        <taxon>Eukaryota</taxon>
        <taxon>Fungi</taxon>
        <taxon>Fungi incertae sedis</taxon>
        <taxon>Microsporidia</taxon>
        <taxon>Nosematidae</taxon>
        <taxon>Vittaforma</taxon>
    </lineage>
</organism>
<comment type="subcellular location">
    <subcellularLocation>
        <location evidence="1">Cytoplasm</location>
        <location evidence="1">Cytoskeleton</location>
        <location evidence="1">Microtubule organizing center</location>
    </subcellularLocation>
</comment>
<dbReference type="InterPro" id="IPR000217">
    <property type="entry name" value="Tubulin"/>
</dbReference>
<dbReference type="PANTHER" id="PTHR11588">
    <property type="entry name" value="TUBULIN"/>
    <property type="match status" value="1"/>
</dbReference>
<dbReference type="OrthoDB" id="10249382at2759"/>
<evidence type="ECO:0000256" key="4">
    <source>
        <dbReference type="ARBA" id="ARBA00022490"/>
    </source>
</evidence>
<dbReference type="GO" id="GO:0005525">
    <property type="term" value="F:GTP binding"/>
    <property type="evidence" value="ECO:0007669"/>
    <property type="project" value="UniProtKB-UniRule"/>
</dbReference>
<dbReference type="InterPro" id="IPR037103">
    <property type="entry name" value="Tubulin/FtsZ-like_C"/>
</dbReference>
<keyword evidence="5 9" id="KW-0493">Microtubule</keyword>
<comment type="function">
    <text evidence="9">Tubulin is the major constituent of microtubules, protein filaments consisting of alpha- and beta-tubulin heterodimers. Gamma-tubulin is a key component of the gamma-tubulin ring complex (gTuRC) which mediates microtubule nucleation. The gTuRC regulates the minus-end nucleation of alpha-beta tubulin heterodimers that grow into microtubule protafilaments, a critical step in centrosome duplication and spindle formation.</text>
</comment>
<dbReference type="InterPro" id="IPR003008">
    <property type="entry name" value="Tubulin_FtsZ_GTPase"/>
</dbReference>
<dbReference type="VEuPathDB" id="MicrosporidiaDB:VICG_00121"/>
<dbReference type="GO" id="GO:0051417">
    <property type="term" value="P:microtubule nucleation by spindle pole body"/>
    <property type="evidence" value="ECO:0007669"/>
    <property type="project" value="EnsemblFungi"/>
</dbReference>
<dbReference type="OMA" id="QTYSIFP"/>
<dbReference type="Gene3D" id="3.40.50.1440">
    <property type="entry name" value="Tubulin/FtsZ, GTPase domain"/>
    <property type="match status" value="1"/>
</dbReference>
<dbReference type="HOGENOM" id="CLU_015718_1_0_1"/>
<evidence type="ECO:0000256" key="5">
    <source>
        <dbReference type="ARBA" id="ARBA00022701"/>
    </source>
</evidence>
<dbReference type="GO" id="GO:0008275">
    <property type="term" value="C:gamma-tubulin small complex"/>
    <property type="evidence" value="ECO:0007669"/>
    <property type="project" value="EnsemblFungi"/>
</dbReference>
<dbReference type="InterPro" id="IPR008280">
    <property type="entry name" value="Tub_FtsZ_C"/>
</dbReference>
<dbReference type="GO" id="GO:0005824">
    <property type="term" value="C:outer plaque of spindle pole body"/>
    <property type="evidence" value="ECO:0007669"/>
    <property type="project" value="EnsemblFungi"/>
</dbReference>
<evidence type="ECO:0000256" key="1">
    <source>
        <dbReference type="ARBA" id="ARBA00004267"/>
    </source>
</evidence>
<keyword evidence="7 9" id="KW-0342">GTP-binding</keyword>
<evidence type="ECO:0000313" key="12">
    <source>
        <dbReference type="Proteomes" id="UP000011082"/>
    </source>
</evidence>
<comment type="similarity">
    <text evidence="2 9">Belongs to the tubulin family.</text>
</comment>
<reference evidence="12" key="1">
    <citation type="submission" date="2011-05" db="EMBL/GenBank/DDBJ databases">
        <title>The genome sequence of Vittaforma corneae strain ATCC 50505.</title>
        <authorList>
            <consortium name="The Broad Institute Genome Sequencing Platform"/>
            <person name="Cuomo C."/>
            <person name="Didier E."/>
            <person name="Bowers L."/>
            <person name="Young S.K."/>
            <person name="Zeng Q."/>
            <person name="Gargeya S."/>
            <person name="Fitzgerald M."/>
            <person name="Haas B."/>
            <person name="Abouelleil A."/>
            <person name="Alvarado L."/>
            <person name="Arachchi H.M."/>
            <person name="Berlin A."/>
            <person name="Chapman S.B."/>
            <person name="Gearin G."/>
            <person name="Goldberg J."/>
            <person name="Griggs A."/>
            <person name="Gujja S."/>
            <person name="Hansen M."/>
            <person name="Heiman D."/>
            <person name="Howarth C."/>
            <person name="Larimer J."/>
            <person name="Lui A."/>
            <person name="MacDonald P.J.P."/>
            <person name="McCowen C."/>
            <person name="Montmayeur A."/>
            <person name="Murphy C."/>
            <person name="Neiman D."/>
            <person name="Pearson M."/>
            <person name="Priest M."/>
            <person name="Roberts A."/>
            <person name="Saif S."/>
            <person name="Shea T."/>
            <person name="Sisk P."/>
            <person name="Stolte C."/>
            <person name="Sykes S."/>
            <person name="Wortman J."/>
            <person name="Nusbaum C."/>
            <person name="Birren B."/>
        </authorList>
    </citation>
    <scope>NUCLEOTIDE SEQUENCE [LARGE SCALE GENOMIC DNA]</scope>
    <source>
        <strain evidence="12">ATCC 50505</strain>
    </source>
</reference>
<dbReference type="EMBL" id="JH370130">
    <property type="protein sequence ID" value="ELA42806.1"/>
    <property type="molecule type" value="Genomic_DNA"/>
</dbReference>
<dbReference type="GO" id="GO:0007052">
    <property type="term" value="P:mitotic spindle organization"/>
    <property type="evidence" value="ECO:0007669"/>
    <property type="project" value="EnsemblFungi"/>
</dbReference>
<dbReference type="InterPro" id="IPR002454">
    <property type="entry name" value="Gamma_tubulin"/>
</dbReference>
<dbReference type="Pfam" id="PF03953">
    <property type="entry name" value="Tubulin_C"/>
    <property type="match status" value="1"/>
</dbReference>
<evidence type="ECO:0000256" key="2">
    <source>
        <dbReference type="ARBA" id="ARBA00009636"/>
    </source>
</evidence>
<dbReference type="InterPro" id="IPR036525">
    <property type="entry name" value="Tubulin/FtsZ_GTPase_sf"/>
</dbReference>
<dbReference type="PRINTS" id="PR01161">
    <property type="entry name" value="TUBULIN"/>
</dbReference>
<dbReference type="GO" id="GO:0005874">
    <property type="term" value="C:microtubule"/>
    <property type="evidence" value="ECO:0007669"/>
    <property type="project" value="UniProtKB-KW"/>
</dbReference>
<dbReference type="RefSeq" id="XP_007603574.1">
    <property type="nucleotide sequence ID" value="XM_007603512.1"/>
</dbReference>
<evidence type="ECO:0000256" key="3">
    <source>
        <dbReference type="ARBA" id="ARBA00018848"/>
    </source>
</evidence>
<dbReference type="GO" id="GO:2000767">
    <property type="term" value="P:positive regulation of cytoplasmic translation"/>
    <property type="evidence" value="ECO:0007669"/>
    <property type="project" value="EnsemblFungi"/>
</dbReference>
<evidence type="ECO:0000256" key="8">
    <source>
        <dbReference type="ARBA" id="ARBA00023212"/>
    </source>
</evidence>
<dbReference type="PROSITE" id="PS00227">
    <property type="entry name" value="TUBULIN"/>
    <property type="match status" value="1"/>
</dbReference>
<evidence type="ECO:0000256" key="9">
    <source>
        <dbReference type="RuleBase" id="RU000352"/>
    </source>
</evidence>
<dbReference type="InterPro" id="IPR023123">
    <property type="entry name" value="Tubulin_C"/>
</dbReference>